<dbReference type="Proteomes" id="UP000283458">
    <property type="component" value="Unassembled WGS sequence"/>
</dbReference>
<gene>
    <name evidence="1" type="ORF">D3877_18490</name>
</gene>
<sequence length="121" mass="12762">MNSTISIAARAAALRFDPTVLQGVELVLAQGADGPVVAFSRLGDSLALASLIVAAAQFGWQIHQDLGKAGGTPGVEDVAIRVIDRLERDGRLPPALPAQDRDAAIRRTVEELIAQTKKDLP</sequence>
<proteinExistence type="predicted"/>
<comment type="caution">
    <text evidence="1">The sequence shown here is derived from an EMBL/GenBank/DDBJ whole genome shotgun (WGS) entry which is preliminary data.</text>
</comment>
<accession>A0A418VY85</accession>
<dbReference type="RefSeq" id="WP_119832137.1">
    <property type="nucleotide sequence ID" value="NZ_QYUL01000002.1"/>
</dbReference>
<reference evidence="1 2" key="1">
    <citation type="submission" date="2018-09" db="EMBL/GenBank/DDBJ databases">
        <authorList>
            <person name="Zhu H."/>
        </authorList>
    </citation>
    <scope>NUCLEOTIDE SEQUENCE [LARGE SCALE GENOMIC DNA]</scope>
    <source>
        <strain evidence="1 2">K2W22B-5</strain>
    </source>
</reference>
<dbReference type="AlphaFoldDB" id="A0A418VY85"/>
<evidence type="ECO:0000313" key="1">
    <source>
        <dbReference type="EMBL" id="RJF82060.1"/>
    </source>
</evidence>
<evidence type="ECO:0000313" key="2">
    <source>
        <dbReference type="Proteomes" id="UP000283458"/>
    </source>
</evidence>
<keyword evidence="2" id="KW-1185">Reference proteome</keyword>
<dbReference type="EMBL" id="QYUL01000002">
    <property type="protein sequence ID" value="RJF82060.1"/>
    <property type="molecule type" value="Genomic_DNA"/>
</dbReference>
<organism evidence="1 2">
    <name type="scientific">Azospirillum cavernae</name>
    <dbReference type="NCBI Taxonomy" id="2320860"/>
    <lineage>
        <taxon>Bacteria</taxon>
        <taxon>Pseudomonadati</taxon>
        <taxon>Pseudomonadota</taxon>
        <taxon>Alphaproteobacteria</taxon>
        <taxon>Rhodospirillales</taxon>
        <taxon>Azospirillaceae</taxon>
        <taxon>Azospirillum</taxon>
    </lineage>
</organism>
<protein>
    <submittedName>
        <fullName evidence="1">Uncharacterized protein</fullName>
    </submittedName>
</protein>
<name>A0A418VY85_9PROT</name>